<name>A0ABX5L6B6_9MICC</name>
<keyword evidence="2" id="KW-0472">Membrane</keyword>
<keyword evidence="4" id="KW-1185">Reference proteome</keyword>
<feature type="transmembrane region" description="Helical" evidence="2">
    <location>
        <begin position="42"/>
        <end position="62"/>
    </location>
</feature>
<organism evidence="3 4">
    <name type="scientific">Pseudoglutamicibacter cumminsii</name>
    <dbReference type="NCBI Taxonomy" id="156979"/>
    <lineage>
        <taxon>Bacteria</taxon>
        <taxon>Bacillati</taxon>
        <taxon>Actinomycetota</taxon>
        <taxon>Actinomycetes</taxon>
        <taxon>Micrococcales</taxon>
        <taxon>Micrococcaceae</taxon>
        <taxon>Pseudoglutamicibacter</taxon>
    </lineage>
</organism>
<keyword evidence="2" id="KW-1133">Transmembrane helix</keyword>
<protein>
    <recommendedName>
        <fullName evidence="5">Gram-positive cocci surface proteins LPxTG domain-containing protein</fullName>
    </recommendedName>
</protein>
<proteinExistence type="predicted"/>
<feature type="region of interest" description="Disordered" evidence="1">
    <location>
        <begin position="1"/>
        <end position="39"/>
    </location>
</feature>
<comment type="caution">
    <text evidence="3">The sequence shown here is derived from an EMBL/GenBank/DDBJ whole genome shotgun (WGS) entry which is preliminary data.</text>
</comment>
<sequence>MENDSDGPGNNDACVPVVPPAPPEGSEEPEGPGDLSKTGADVLGIIGAGAGLLMLAGAMLVWRRRATEH</sequence>
<accession>A0ABX5L6B6</accession>
<evidence type="ECO:0000256" key="2">
    <source>
        <dbReference type="SAM" id="Phobius"/>
    </source>
</evidence>
<dbReference type="NCBIfam" id="TIGR01167">
    <property type="entry name" value="LPXTG_anchor"/>
    <property type="match status" value="1"/>
</dbReference>
<evidence type="ECO:0008006" key="5">
    <source>
        <dbReference type="Google" id="ProtNLM"/>
    </source>
</evidence>
<evidence type="ECO:0000313" key="3">
    <source>
        <dbReference type="EMBL" id="PWI27225.1"/>
    </source>
</evidence>
<reference evidence="3 4" key="1">
    <citation type="submission" date="2018-05" db="EMBL/GenBank/DDBJ databases">
        <title>Draft Genome Sequence of Arthrobacter cumminsii IME1328, Isolated from a Patient Who Suffered from Foot Ulcers in China.</title>
        <authorList>
            <person name="Li M."/>
            <person name="Jiang Z."/>
            <person name="Sun Q."/>
            <person name="Tong Y."/>
        </authorList>
    </citation>
    <scope>NUCLEOTIDE SEQUENCE [LARGE SCALE GENOMIC DNA]</scope>
    <source>
        <strain evidence="3 4">IME1328</strain>
    </source>
</reference>
<keyword evidence="2" id="KW-0812">Transmembrane</keyword>
<evidence type="ECO:0000256" key="1">
    <source>
        <dbReference type="SAM" id="MobiDB-lite"/>
    </source>
</evidence>
<evidence type="ECO:0000313" key="4">
    <source>
        <dbReference type="Proteomes" id="UP000245514"/>
    </source>
</evidence>
<gene>
    <name evidence="3" type="ORF">CAY35_08735</name>
</gene>
<dbReference type="EMBL" id="QFWG01000013">
    <property type="protein sequence ID" value="PWI27225.1"/>
    <property type="molecule type" value="Genomic_DNA"/>
</dbReference>
<dbReference type="Proteomes" id="UP000245514">
    <property type="component" value="Unassembled WGS sequence"/>
</dbReference>